<dbReference type="Proteomes" id="UP001597365">
    <property type="component" value="Unassembled WGS sequence"/>
</dbReference>
<comment type="caution">
    <text evidence="1">The sequence shown here is derived from an EMBL/GenBank/DDBJ whole genome shotgun (WGS) entry which is preliminary data.</text>
</comment>
<organism evidence="1 2">
    <name type="scientific">Streptomyces desertarenae</name>
    <dbReference type="NCBI Taxonomy" id="2666184"/>
    <lineage>
        <taxon>Bacteria</taxon>
        <taxon>Bacillati</taxon>
        <taxon>Actinomycetota</taxon>
        <taxon>Actinomycetes</taxon>
        <taxon>Kitasatosporales</taxon>
        <taxon>Streptomycetaceae</taxon>
        <taxon>Streptomyces</taxon>
    </lineage>
</organism>
<dbReference type="RefSeq" id="WP_380896188.1">
    <property type="nucleotide sequence ID" value="NZ_JBHUFU010000001.1"/>
</dbReference>
<evidence type="ECO:0008006" key="3">
    <source>
        <dbReference type="Google" id="ProtNLM"/>
    </source>
</evidence>
<proteinExistence type="predicted"/>
<keyword evidence="2" id="KW-1185">Reference proteome</keyword>
<name>A0ABW4PFH8_9ACTN</name>
<sequence>MDAGLAALLGAAVGALGTGGAALATGLLGRGQARTQLRAEHVRLLREPRRSAYVAFAQCFQEVHALHSEAVKSASEVMEAEEPDRSRLLDAADEAYARAGERLHGELQLRQSAVTVEGPPALTAAAFEAEGALLVSRAEVYRWVRVLRQGTATEEHERAAEDALLAVHHHIVSFLNAASAVLADDGLGPDRRKQRRD</sequence>
<reference evidence="2" key="1">
    <citation type="journal article" date="2019" name="Int. J. Syst. Evol. Microbiol.">
        <title>The Global Catalogue of Microorganisms (GCM) 10K type strain sequencing project: providing services to taxonomists for standard genome sequencing and annotation.</title>
        <authorList>
            <consortium name="The Broad Institute Genomics Platform"/>
            <consortium name="The Broad Institute Genome Sequencing Center for Infectious Disease"/>
            <person name="Wu L."/>
            <person name="Ma J."/>
        </authorList>
    </citation>
    <scope>NUCLEOTIDE SEQUENCE [LARGE SCALE GENOMIC DNA]</scope>
    <source>
        <strain evidence="2">CGMCC 4.7455</strain>
    </source>
</reference>
<accession>A0ABW4PFH8</accession>
<evidence type="ECO:0000313" key="2">
    <source>
        <dbReference type="Proteomes" id="UP001597365"/>
    </source>
</evidence>
<protein>
    <recommendedName>
        <fullName evidence="3">Secreted protein</fullName>
    </recommendedName>
</protein>
<gene>
    <name evidence="1" type="ORF">ACFSJS_02620</name>
</gene>
<dbReference type="EMBL" id="JBHUFU010000001">
    <property type="protein sequence ID" value="MFD1828558.1"/>
    <property type="molecule type" value="Genomic_DNA"/>
</dbReference>
<evidence type="ECO:0000313" key="1">
    <source>
        <dbReference type="EMBL" id="MFD1828558.1"/>
    </source>
</evidence>